<evidence type="ECO:0000313" key="3">
    <source>
        <dbReference type="Proteomes" id="UP000193862"/>
    </source>
</evidence>
<dbReference type="OrthoDB" id="9798761at2"/>
<gene>
    <name evidence="2" type="primary">nucS</name>
    <name evidence="2" type="ORF">AQS8620_00571</name>
</gene>
<dbReference type="InterPro" id="IPR043714">
    <property type="entry name" value="DUF5655"/>
</dbReference>
<dbReference type="RefSeq" id="WP_085835282.1">
    <property type="nucleotide sequence ID" value="NZ_FWFS01000001.1"/>
</dbReference>
<keyword evidence="2" id="KW-0540">Nuclease</keyword>
<reference evidence="2 3" key="1">
    <citation type="submission" date="2017-03" db="EMBL/GenBank/DDBJ databases">
        <authorList>
            <person name="Afonso C.L."/>
            <person name="Miller P.J."/>
            <person name="Scott M.A."/>
            <person name="Spackman E."/>
            <person name="Goraichik I."/>
            <person name="Dimitrov K.M."/>
            <person name="Suarez D.L."/>
            <person name="Swayne D.E."/>
        </authorList>
    </citation>
    <scope>NUCLEOTIDE SEQUENCE [LARGE SCALE GENOMIC DNA]</scope>
    <source>
        <strain evidence="2 3">CECT 8620</strain>
    </source>
</reference>
<dbReference type="AlphaFoldDB" id="A0A1Y5RMU2"/>
<feature type="domain" description="DUF5655" evidence="1">
    <location>
        <begin position="187"/>
        <end position="284"/>
    </location>
</feature>
<dbReference type="Proteomes" id="UP000193862">
    <property type="component" value="Unassembled WGS sequence"/>
</dbReference>
<evidence type="ECO:0000259" key="1">
    <source>
        <dbReference type="Pfam" id="PF18899"/>
    </source>
</evidence>
<sequence>MSDIKLFKFSNGTAVPLATELTELEKHIQVAFERNLETLLGVKLLASEFSTSHGGRMDTLGIDEDNCPVIIEYKRSKSENVINQGLFYLDWLMDHKAEFELLVTDQIGRETARNIAWSAPRLICIAADFSKYDEHAVKQINRNIELIRFKKFSNDMLVIELLTAQSASSTTQELSPSNKASVYKTVTSYLDQSDDELKALFSQVRDALLSLGEDVQEKTLKFYFAFKRIKNFACVEVKPVERKILVYLKVKPDEDLTSQPNIRDVKDIGHFGTGNLEVTIRSQEDLEKYSYLFGISYENS</sequence>
<proteinExistence type="predicted"/>
<dbReference type="GO" id="GO:0004519">
    <property type="term" value="F:endonuclease activity"/>
    <property type="evidence" value="ECO:0007669"/>
    <property type="project" value="UniProtKB-KW"/>
</dbReference>
<accession>A0A1Y5RMU2</accession>
<dbReference type="EMBL" id="FWFS01000001">
    <property type="protein sequence ID" value="SLN21005.1"/>
    <property type="molecule type" value="Genomic_DNA"/>
</dbReference>
<dbReference type="GO" id="GO:0003676">
    <property type="term" value="F:nucleic acid binding"/>
    <property type="evidence" value="ECO:0007669"/>
    <property type="project" value="InterPro"/>
</dbReference>
<dbReference type="Pfam" id="PF18899">
    <property type="entry name" value="DUF5655"/>
    <property type="match status" value="1"/>
</dbReference>
<protein>
    <submittedName>
        <fullName evidence="2">Endonuclease NucS</fullName>
    </submittedName>
</protein>
<keyword evidence="3" id="KW-1185">Reference proteome</keyword>
<evidence type="ECO:0000313" key="2">
    <source>
        <dbReference type="EMBL" id="SLN21005.1"/>
    </source>
</evidence>
<name>A0A1Y5RMU2_9RHOB</name>
<dbReference type="InterPro" id="IPR011856">
    <property type="entry name" value="tRNA_endonuc-like_dom_sf"/>
</dbReference>
<keyword evidence="2" id="KW-0255">Endonuclease</keyword>
<keyword evidence="2" id="KW-0378">Hydrolase</keyword>
<dbReference type="Gene3D" id="3.40.1350.10">
    <property type="match status" value="1"/>
</dbReference>
<organism evidence="2 3">
    <name type="scientific">Aquimixticola soesokkakensis</name>
    <dbReference type="NCBI Taxonomy" id="1519096"/>
    <lineage>
        <taxon>Bacteria</taxon>
        <taxon>Pseudomonadati</taxon>
        <taxon>Pseudomonadota</taxon>
        <taxon>Alphaproteobacteria</taxon>
        <taxon>Rhodobacterales</taxon>
        <taxon>Paracoccaceae</taxon>
        <taxon>Aquimixticola</taxon>
    </lineage>
</organism>